<dbReference type="RefSeq" id="WP_387388860.1">
    <property type="nucleotide sequence ID" value="NZ_JBIAMT010000001.1"/>
</dbReference>
<evidence type="ECO:0000256" key="4">
    <source>
        <dbReference type="ARBA" id="ARBA00048462"/>
    </source>
</evidence>
<evidence type="ECO:0000256" key="2">
    <source>
        <dbReference type="ARBA" id="ARBA00022679"/>
    </source>
</evidence>
<keyword evidence="2 6" id="KW-0808">Transferase</keyword>
<evidence type="ECO:0000313" key="7">
    <source>
        <dbReference type="Proteomes" id="UP001601442"/>
    </source>
</evidence>
<keyword evidence="7" id="KW-1185">Reference proteome</keyword>
<dbReference type="InterPro" id="IPR050858">
    <property type="entry name" value="Mal-CoA-ACP_Trans/PKS_FabD"/>
</dbReference>
<dbReference type="Proteomes" id="UP001601442">
    <property type="component" value="Unassembled WGS sequence"/>
</dbReference>
<dbReference type="PANTHER" id="PTHR42681">
    <property type="entry name" value="MALONYL-COA-ACYL CARRIER PROTEIN TRANSACYLASE, MITOCHONDRIAL"/>
    <property type="match status" value="1"/>
</dbReference>
<dbReference type="EMBL" id="JBIAMT010000001">
    <property type="protein sequence ID" value="MFF0495120.1"/>
    <property type="molecule type" value="Genomic_DNA"/>
</dbReference>
<dbReference type="InterPro" id="IPR016035">
    <property type="entry name" value="Acyl_Trfase/lysoPLipase"/>
</dbReference>
<protein>
    <recommendedName>
        <fullName evidence="1">[acyl-carrier-protein] S-malonyltransferase</fullName>
        <ecNumber evidence="1">2.3.1.39</ecNumber>
    </recommendedName>
</protein>
<dbReference type="NCBIfam" id="TIGR00128">
    <property type="entry name" value="fabD"/>
    <property type="match status" value="1"/>
</dbReference>
<dbReference type="InterPro" id="IPR016036">
    <property type="entry name" value="Malonyl_transacylase_ACP-bd"/>
</dbReference>
<name>A0ABW6NVC8_9NOCA</name>
<dbReference type="Gene3D" id="3.30.70.250">
    <property type="entry name" value="Malonyl-CoA ACP transacylase, ACP-binding"/>
    <property type="match status" value="1"/>
</dbReference>
<dbReference type="InterPro" id="IPR014043">
    <property type="entry name" value="Acyl_transferase_dom"/>
</dbReference>
<dbReference type="SUPFAM" id="SSF52151">
    <property type="entry name" value="FabD/lysophospholipase-like"/>
    <property type="match status" value="1"/>
</dbReference>
<evidence type="ECO:0000256" key="1">
    <source>
        <dbReference type="ARBA" id="ARBA00013258"/>
    </source>
</evidence>
<accession>A0ABW6NVC8</accession>
<dbReference type="Gene3D" id="3.40.366.10">
    <property type="entry name" value="Malonyl-Coenzyme A Acyl Carrier Protein, domain 2"/>
    <property type="match status" value="1"/>
</dbReference>
<feature type="domain" description="Malonyl-CoA:ACP transacylase (MAT)" evidence="5">
    <location>
        <begin position="5"/>
        <end position="310"/>
    </location>
</feature>
<dbReference type="SMART" id="SM00827">
    <property type="entry name" value="PKS_AT"/>
    <property type="match status" value="1"/>
</dbReference>
<dbReference type="Pfam" id="PF00698">
    <property type="entry name" value="Acyl_transf_1"/>
    <property type="match status" value="1"/>
</dbReference>
<sequence length="444" mass="47177">MLAFVFPGQGAQFPGMGKALADTYPVAREIFDRADAAIDFGLSELCFAGDPAELARTEYAQPAILATSVAAYRVLVSETGIHPTVVAGHSLGEITAHVCAGALDVETAVRLVRRRGALMQEAVPPGAGAMVAVMGLAADEVDRICTAAAQSSEVVAVANYNGASQVVISGHTGAVGRARQLAEEHGAITRALDVSAPFHCALMAPAAAAFRSELARAEFTPPRIPVVEGISGRWRTDADPVDSLSAQICAPVRWDVVMAGLAARGVRYVIEAGPGARLTSMLRRSEKGIGTAHFGEPQDLDAVVALLGDRPWLRHEPGYWQHGDRGDLYAPGTSEIVWAGTDEAETMTDAAWTTRSDGSRLRRYGPMAVITADNALRTYDPAVWTPREDGAYVRRDHTAVEHPATGGDGFDPADWIVDPSGTMLRRDGSRIIWPDGDEWSFAAP</sequence>
<comment type="caution">
    <text evidence="6">The sequence shown here is derived from an EMBL/GenBank/DDBJ whole genome shotgun (WGS) entry which is preliminary data.</text>
</comment>
<dbReference type="InterPro" id="IPR001227">
    <property type="entry name" value="Ac_transferase_dom_sf"/>
</dbReference>
<evidence type="ECO:0000259" key="5">
    <source>
        <dbReference type="SMART" id="SM00827"/>
    </source>
</evidence>
<gene>
    <name evidence="6" type="primary">fabD</name>
    <name evidence="6" type="ORF">ACFYU5_01835</name>
</gene>
<evidence type="ECO:0000313" key="6">
    <source>
        <dbReference type="EMBL" id="MFF0495120.1"/>
    </source>
</evidence>
<dbReference type="GO" id="GO:0004314">
    <property type="term" value="F:[acyl-carrier-protein] S-malonyltransferase activity"/>
    <property type="evidence" value="ECO:0007669"/>
    <property type="project" value="UniProtKB-EC"/>
</dbReference>
<proteinExistence type="predicted"/>
<dbReference type="InterPro" id="IPR004410">
    <property type="entry name" value="Malonyl_CoA-ACP_transAc_FabD"/>
</dbReference>
<evidence type="ECO:0000256" key="3">
    <source>
        <dbReference type="ARBA" id="ARBA00023315"/>
    </source>
</evidence>
<keyword evidence="3 6" id="KW-0012">Acyltransferase</keyword>
<dbReference type="PANTHER" id="PTHR42681:SF1">
    <property type="entry name" value="MALONYL-COA-ACYL CARRIER PROTEIN TRANSACYLASE, MITOCHONDRIAL"/>
    <property type="match status" value="1"/>
</dbReference>
<comment type="catalytic activity">
    <reaction evidence="4">
        <text>holo-[ACP] + malonyl-CoA = malonyl-[ACP] + CoA</text>
        <dbReference type="Rhea" id="RHEA:41792"/>
        <dbReference type="Rhea" id="RHEA-COMP:9623"/>
        <dbReference type="Rhea" id="RHEA-COMP:9685"/>
        <dbReference type="ChEBI" id="CHEBI:57287"/>
        <dbReference type="ChEBI" id="CHEBI:57384"/>
        <dbReference type="ChEBI" id="CHEBI:64479"/>
        <dbReference type="ChEBI" id="CHEBI:78449"/>
        <dbReference type="EC" id="2.3.1.39"/>
    </reaction>
</comment>
<organism evidence="6 7">
    <name type="scientific">Nocardia aobensis</name>
    <dbReference type="NCBI Taxonomy" id="257277"/>
    <lineage>
        <taxon>Bacteria</taxon>
        <taxon>Bacillati</taxon>
        <taxon>Actinomycetota</taxon>
        <taxon>Actinomycetes</taxon>
        <taxon>Mycobacteriales</taxon>
        <taxon>Nocardiaceae</taxon>
        <taxon>Nocardia</taxon>
    </lineage>
</organism>
<reference evidence="6 7" key="1">
    <citation type="submission" date="2024-10" db="EMBL/GenBank/DDBJ databases">
        <title>The Natural Products Discovery Center: Release of the First 8490 Sequenced Strains for Exploring Actinobacteria Biosynthetic Diversity.</title>
        <authorList>
            <person name="Kalkreuter E."/>
            <person name="Kautsar S.A."/>
            <person name="Yang D."/>
            <person name="Bader C.D."/>
            <person name="Teijaro C.N."/>
            <person name="Fluegel L."/>
            <person name="Davis C.M."/>
            <person name="Simpson J.R."/>
            <person name="Lauterbach L."/>
            <person name="Steele A.D."/>
            <person name="Gui C."/>
            <person name="Meng S."/>
            <person name="Li G."/>
            <person name="Viehrig K."/>
            <person name="Ye F."/>
            <person name="Su P."/>
            <person name="Kiefer A.F."/>
            <person name="Nichols A."/>
            <person name="Cepeda A.J."/>
            <person name="Yan W."/>
            <person name="Fan B."/>
            <person name="Jiang Y."/>
            <person name="Adhikari A."/>
            <person name="Zheng C.-J."/>
            <person name="Schuster L."/>
            <person name="Cowan T.M."/>
            <person name="Smanski M.J."/>
            <person name="Chevrette M.G."/>
            <person name="De Carvalho L.P.S."/>
            <person name="Shen B."/>
        </authorList>
    </citation>
    <scope>NUCLEOTIDE SEQUENCE [LARGE SCALE GENOMIC DNA]</scope>
    <source>
        <strain evidence="6 7">NPDC004119</strain>
    </source>
</reference>
<dbReference type="EC" id="2.3.1.39" evidence="1"/>
<dbReference type="SUPFAM" id="SSF55048">
    <property type="entry name" value="Probable ACP-binding domain of malonyl-CoA ACP transacylase"/>
    <property type="match status" value="1"/>
</dbReference>